<proteinExistence type="predicted"/>
<dbReference type="InterPro" id="IPR029044">
    <property type="entry name" value="Nucleotide-diphossugar_trans"/>
</dbReference>
<dbReference type="Gene3D" id="3.90.550.10">
    <property type="entry name" value="Spore Coat Polysaccharide Biosynthesis Protein SpsA, Chain A"/>
    <property type="match status" value="1"/>
</dbReference>
<dbReference type="InterPro" id="IPR050834">
    <property type="entry name" value="Glycosyltransf_2"/>
</dbReference>
<reference evidence="1" key="1">
    <citation type="submission" date="2020-05" db="EMBL/GenBank/DDBJ databases">
        <authorList>
            <person name="Chiriac C."/>
            <person name="Salcher M."/>
            <person name="Ghai R."/>
            <person name="Kavagutti S V."/>
        </authorList>
    </citation>
    <scope>NUCLEOTIDE SEQUENCE</scope>
</reference>
<dbReference type="PANTHER" id="PTHR43685:SF2">
    <property type="entry name" value="GLYCOSYLTRANSFERASE 2-LIKE DOMAIN-CONTAINING PROTEIN"/>
    <property type="match status" value="1"/>
</dbReference>
<dbReference type="SUPFAM" id="SSF53448">
    <property type="entry name" value="Nucleotide-diphospho-sugar transferases"/>
    <property type="match status" value="1"/>
</dbReference>
<dbReference type="PANTHER" id="PTHR43685">
    <property type="entry name" value="GLYCOSYLTRANSFERASE"/>
    <property type="match status" value="1"/>
</dbReference>
<evidence type="ECO:0000313" key="1">
    <source>
        <dbReference type="EMBL" id="CAB5009743.1"/>
    </source>
</evidence>
<gene>
    <name evidence="1" type="ORF">UFOPK4043_00998</name>
</gene>
<accession>A0A6J7Q2D6</accession>
<dbReference type="AlphaFoldDB" id="A0A6J7Q2D6"/>
<name>A0A6J7Q2D6_9ZZZZ</name>
<organism evidence="1">
    <name type="scientific">freshwater metagenome</name>
    <dbReference type="NCBI Taxonomy" id="449393"/>
    <lineage>
        <taxon>unclassified sequences</taxon>
        <taxon>metagenomes</taxon>
        <taxon>ecological metagenomes</taxon>
    </lineage>
</organism>
<dbReference type="EMBL" id="CAFBPA010000148">
    <property type="protein sequence ID" value="CAB5009743.1"/>
    <property type="molecule type" value="Genomic_DNA"/>
</dbReference>
<sequence length="263" mass="28880">MPATPLEAEVLLVVATLGQRPEFLRQTLASIRAQEVVSDIVIVAPLANERVQQAAREFEARLLPDPGSLPGAINLGVNESPSSYAYVNWLNDDDLLEPGSLKLTTSALKANPLASVAFGACRYIDSAGRELWISKAGPWAPRILNWGPDLIPQPGMLVRADAWRQVGGLDESFSFAFDLDLLLKLRKVGPLVDVGHVVSSFRWHADSLTVGDRRTNIAESERAKRQSLSPTARKFTWVWESPVRAATHLAAREVQRRARKSAS</sequence>
<protein>
    <submittedName>
        <fullName evidence="1">Unannotated protein</fullName>
    </submittedName>
</protein>